<dbReference type="InterPro" id="IPR000477">
    <property type="entry name" value="RT_dom"/>
</dbReference>
<feature type="compositionally biased region" description="Polar residues" evidence="1">
    <location>
        <begin position="347"/>
        <end position="361"/>
    </location>
</feature>
<dbReference type="CDD" id="cd01650">
    <property type="entry name" value="RT_nLTR_like"/>
    <property type="match status" value="1"/>
</dbReference>
<evidence type="ECO:0000313" key="3">
    <source>
        <dbReference type="EMBL" id="EYC14433.1"/>
    </source>
</evidence>
<dbReference type="EMBL" id="JARK01001376">
    <property type="protein sequence ID" value="EYC14433.1"/>
    <property type="molecule type" value="Genomic_DNA"/>
</dbReference>
<evidence type="ECO:0000259" key="2">
    <source>
        <dbReference type="PROSITE" id="PS50878"/>
    </source>
</evidence>
<feature type="region of interest" description="Disordered" evidence="1">
    <location>
        <begin position="347"/>
        <end position="368"/>
    </location>
</feature>
<protein>
    <recommendedName>
        <fullName evidence="2">Reverse transcriptase domain-containing protein</fullName>
    </recommendedName>
</protein>
<dbReference type="AlphaFoldDB" id="A0A016UIM5"/>
<dbReference type="Pfam" id="PF00078">
    <property type="entry name" value="RVT_1"/>
    <property type="match status" value="1"/>
</dbReference>
<name>A0A016UIM5_9BILA</name>
<evidence type="ECO:0000313" key="4">
    <source>
        <dbReference type="Proteomes" id="UP000024635"/>
    </source>
</evidence>
<accession>A0A016UIM5</accession>
<dbReference type="OrthoDB" id="5849210at2759"/>
<proteinExistence type="predicted"/>
<gene>
    <name evidence="3" type="primary">Acey_s0040.g201</name>
    <name evidence="3" type="ORF">Y032_0040g201</name>
</gene>
<dbReference type="InterPro" id="IPR043502">
    <property type="entry name" value="DNA/RNA_pol_sf"/>
</dbReference>
<dbReference type="PROSITE" id="PS50878">
    <property type="entry name" value="RT_POL"/>
    <property type="match status" value="1"/>
</dbReference>
<comment type="caution">
    <text evidence="3">The sequence shown here is derived from an EMBL/GenBank/DDBJ whole genome shotgun (WGS) entry which is preliminary data.</text>
</comment>
<keyword evidence="4" id="KW-1185">Reference proteome</keyword>
<dbReference type="PANTHER" id="PTHR19446">
    <property type="entry name" value="REVERSE TRANSCRIPTASES"/>
    <property type="match status" value="1"/>
</dbReference>
<dbReference type="InterPro" id="IPR043128">
    <property type="entry name" value="Rev_trsase/Diguanyl_cyclase"/>
</dbReference>
<dbReference type="Gene3D" id="3.30.70.270">
    <property type="match status" value="1"/>
</dbReference>
<evidence type="ECO:0000256" key="1">
    <source>
        <dbReference type="SAM" id="MobiDB-lite"/>
    </source>
</evidence>
<reference evidence="4" key="1">
    <citation type="journal article" date="2015" name="Nat. Genet.">
        <title>The genome and transcriptome of the zoonotic hookworm Ancylostoma ceylanicum identify infection-specific gene families.</title>
        <authorList>
            <person name="Schwarz E.M."/>
            <person name="Hu Y."/>
            <person name="Antoshechkin I."/>
            <person name="Miller M.M."/>
            <person name="Sternberg P.W."/>
            <person name="Aroian R.V."/>
        </authorList>
    </citation>
    <scope>NUCLEOTIDE SEQUENCE</scope>
    <source>
        <strain evidence="4">HY135</strain>
    </source>
</reference>
<feature type="domain" description="Reverse transcriptase" evidence="2">
    <location>
        <begin position="224"/>
        <end position="434"/>
    </location>
</feature>
<dbReference type="Proteomes" id="UP000024635">
    <property type="component" value="Unassembled WGS sequence"/>
</dbReference>
<organism evidence="3 4">
    <name type="scientific">Ancylostoma ceylanicum</name>
    <dbReference type="NCBI Taxonomy" id="53326"/>
    <lineage>
        <taxon>Eukaryota</taxon>
        <taxon>Metazoa</taxon>
        <taxon>Ecdysozoa</taxon>
        <taxon>Nematoda</taxon>
        <taxon>Chromadorea</taxon>
        <taxon>Rhabditida</taxon>
        <taxon>Rhabditina</taxon>
        <taxon>Rhabditomorpha</taxon>
        <taxon>Strongyloidea</taxon>
        <taxon>Ancylostomatidae</taxon>
        <taxon>Ancylostomatinae</taxon>
        <taxon>Ancylostoma</taxon>
    </lineage>
</organism>
<sequence>MKLPLVTTIDETWENATRAITEVARSELGTTKPGRLKIDRQTWLWTDEVKIEVHEKKRLYHVFLGDKTVDNWRQYLIAKKAAKKTVAATKAAHYDNISKQLDANDGGERLIYRLARSRQRQTEDVEKFYGVNDEHGQLITDRKKATKRWCDYFEKISTEEFSHPPIPQLPPTCGPIQPITVEETMAALKRMKPGKATGPDDVAAELWKSRHWNSAEWLAAFFNKVVEEKKTPVDWQRSTTIPIWKRKGNPADCANYRPIRLLSHSMKIFERIIDRRIRDIIRVSTNQCGFVADCGTTDAIHAARLLIEKHCEKQKPLHLAILDLEKAFDRVPHEAIWYALRWHGVPESSNGSGSSMPTQGVESKRPRRPAPWTLLYEDDVMLASEQQEDLQRQTQAWSERLARFGLRLNVKKTEYMTTNLDELSTIQVDGNDLR</sequence>
<dbReference type="SUPFAM" id="SSF56672">
    <property type="entry name" value="DNA/RNA polymerases"/>
    <property type="match status" value="1"/>
</dbReference>